<evidence type="ECO:0000259" key="1">
    <source>
        <dbReference type="Pfam" id="PF08000"/>
    </source>
</evidence>
<dbReference type="Pfam" id="PF08000">
    <property type="entry name" value="bPH_1"/>
    <property type="match status" value="1"/>
</dbReference>
<name>A0A9P1P961_PARSO</name>
<dbReference type="EMBL" id="CDNY01000003">
    <property type="protein sequence ID" value="CEO33215.1"/>
    <property type="molecule type" value="Genomic_DNA"/>
</dbReference>
<dbReference type="KEGG" id="psor:RSJ16_08730"/>
<evidence type="ECO:0000313" key="3">
    <source>
        <dbReference type="EMBL" id="CEO33215.1"/>
    </source>
</evidence>
<evidence type="ECO:0000313" key="2">
    <source>
        <dbReference type="EMBL" id="CEJ73595.1"/>
    </source>
</evidence>
<dbReference type="Proteomes" id="UP000049685">
    <property type="component" value="Unassembled WGS sequence"/>
</dbReference>
<feature type="domain" description="Bacterial Pleckstrin homology" evidence="1">
    <location>
        <begin position="13"/>
        <end position="113"/>
    </location>
</feature>
<sequence length="127" mass="14452">MADLSLNKSFTFYDEVEVPETITPFISSNEKICFAVKTLRDVAVFTDKRILVVDKQGISGKKKEYYTIPFKNIVTYAIETAGKFDLDSEIKLVLSGGLCIELNFIKDDDMDELLFKVYSLINKYIIG</sequence>
<dbReference type="InterPro" id="IPR037063">
    <property type="entry name" value="PHb_sf"/>
</dbReference>
<dbReference type="PANTHER" id="PTHR35796:SF3">
    <property type="entry name" value="BHLH DOMAIN-CONTAINING PROTEIN"/>
    <property type="match status" value="1"/>
</dbReference>
<dbReference type="InterPro" id="IPR012544">
    <property type="entry name" value="PHb"/>
</dbReference>
<dbReference type="Gene3D" id="2.30.29.50">
    <property type="entry name" value="Bacterial Pleckstrin homology domain"/>
    <property type="match status" value="1"/>
</dbReference>
<reference evidence="3" key="1">
    <citation type="submission" date="2015-01" db="EMBL/GenBank/DDBJ databases">
        <authorList>
            <person name="Aslett M.A."/>
            <person name="De Silva N."/>
        </authorList>
    </citation>
    <scope>NUCLEOTIDE SEQUENCE</scope>
    <source>
        <strain evidence="2 4">ATCC9714</strain>
        <strain evidence="3">UMC4404</strain>
    </source>
</reference>
<dbReference type="AlphaFoldDB" id="A0A9P1P961"/>
<dbReference type="EMBL" id="LN679998">
    <property type="protein sequence ID" value="CEJ73595.1"/>
    <property type="molecule type" value="Genomic_DNA"/>
</dbReference>
<dbReference type="PANTHER" id="PTHR35796">
    <property type="entry name" value="HYPOTHETICAL CYTOSOLIC PROTEIN"/>
    <property type="match status" value="1"/>
</dbReference>
<gene>
    <name evidence="2" type="ORF">ATCC9714_14831</name>
    <name evidence="3" type="ORF">UMC4404_11951</name>
</gene>
<keyword evidence="4" id="KW-1185">Reference proteome</keyword>
<protein>
    <submittedName>
        <fullName evidence="3">Protein of uncharacterized function (DUF1696)</fullName>
    </submittedName>
</protein>
<reference evidence="5" key="2">
    <citation type="submission" date="2015-01" db="EMBL/GenBank/DDBJ databases">
        <authorList>
            <person name="Aslett A.Martin."/>
            <person name="De Silva Nishadi"/>
        </authorList>
    </citation>
    <scope>NUCLEOTIDE SEQUENCE [LARGE SCALE GENOMIC DNA]</scope>
    <source>
        <strain evidence="5">UMC4404</strain>
    </source>
</reference>
<dbReference type="RefSeq" id="WP_021124391.1">
    <property type="nucleotide sequence ID" value="NZ_CABJBQ010000036.1"/>
</dbReference>
<dbReference type="GeneID" id="97537328"/>
<dbReference type="Proteomes" id="UP000032811">
    <property type="component" value="Chromosome 1"/>
</dbReference>
<proteinExistence type="predicted"/>
<dbReference type="SUPFAM" id="SSF50729">
    <property type="entry name" value="PH domain-like"/>
    <property type="match status" value="1"/>
</dbReference>
<organism evidence="3 5">
    <name type="scientific">Paraclostridium sordellii</name>
    <name type="common">Clostridium sordellii</name>
    <dbReference type="NCBI Taxonomy" id="1505"/>
    <lineage>
        <taxon>Bacteria</taxon>
        <taxon>Bacillati</taxon>
        <taxon>Bacillota</taxon>
        <taxon>Clostridia</taxon>
        <taxon>Peptostreptococcales</taxon>
        <taxon>Peptostreptococcaceae</taxon>
        <taxon>Paraclostridium</taxon>
    </lineage>
</organism>
<evidence type="ECO:0000313" key="5">
    <source>
        <dbReference type="Proteomes" id="UP000049685"/>
    </source>
</evidence>
<evidence type="ECO:0000313" key="4">
    <source>
        <dbReference type="Proteomes" id="UP000032811"/>
    </source>
</evidence>
<accession>A0A9P1P961</accession>
<dbReference type="CDD" id="cd13225">
    <property type="entry name" value="PH-like_bacteria"/>
    <property type="match status" value="1"/>
</dbReference>